<dbReference type="Gene3D" id="1.10.101.10">
    <property type="entry name" value="PGBD-like superfamily/PGBD"/>
    <property type="match status" value="2"/>
</dbReference>
<name>A0A139WYR5_9CYAN</name>
<accession>A0A139WYR5</accession>
<comment type="caution">
    <text evidence="2">The sequence shown here is derived from an EMBL/GenBank/DDBJ whole genome shotgun (WGS) entry which is preliminary data.</text>
</comment>
<protein>
    <submittedName>
        <fullName evidence="2">Peptidoglycan-binding protein</fullName>
    </submittedName>
</protein>
<dbReference type="EMBL" id="ANNX02000046">
    <property type="protein sequence ID" value="KYC37591.1"/>
    <property type="molecule type" value="Genomic_DNA"/>
</dbReference>
<dbReference type="Pfam" id="PF01471">
    <property type="entry name" value="PG_binding_1"/>
    <property type="match status" value="2"/>
</dbReference>
<gene>
    <name evidence="2" type="ORF">WA1_39675</name>
</gene>
<proteinExistence type="predicted"/>
<keyword evidence="3" id="KW-1185">Reference proteome</keyword>
<dbReference type="SUPFAM" id="SSF47090">
    <property type="entry name" value="PGBD-like"/>
    <property type="match status" value="2"/>
</dbReference>
<dbReference type="Proteomes" id="UP000076925">
    <property type="component" value="Unassembled WGS sequence"/>
</dbReference>
<dbReference type="AlphaFoldDB" id="A0A139WYR5"/>
<sequence length="172" mass="19298">MQTSTYINRPILKRGSTGSAVEELQELLKKRVPILDCIDYLEVNGIFCKTTEVAVKVFQFRVFLEDDGIVGLKTWKALDLGQRLNLPLLRYGSPGNDVARVQNLLKFSPIVQDYMGFHGYYFGAIDGEFGLKTEQAVKVFQEEKELLVDGVIGAKTWKGLMNLAGIISHIDL</sequence>
<feature type="domain" description="Peptidoglycan binding-like" evidence="1">
    <location>
        <begin position="111"/>
        <end position="158"/>
    </location>
</feature>
<dbReference type="InterPro" id="IPR036365">
    <property type="entry name" value="PGBD-like_sf"/>
</dbReference>
<organism evidence="2 3">
    <name type="scientific">Scytonema hofmannii PCC 7110</name>
    <dbReference type="NCBI Taxonomy" id="128403"/>
    <lineage>
        <taxon>Bacteria</taxon>
        <taxon>Bacillati</taxon>
        <taxon>Cyanobacteriota</taxon>
        <taxon>Cyanophyceae</taxon>
        <taxon>Nostocales</taxon>
        <taxon>Scytonemataceae</taxon>
        <taxon>Scytonema</taxon>
    </lineage>
</organism>
<dbReference type="InterPro" id="IPR002477">
    <property type="entry name" value="Peptidoglycan-bd-like"/>
</dbReference>
<evidence type="ECO:0000313" key="3">
    <source>
        <dbReference type="Proteomes" id="UP000076925"/>
    </source>
</evidence>
<dbReference type="InterPro" id="IPR036366">
    <property type="entry name" value="PGBDSf"/>
</dbReference>
<feature type="domain" description="Peptidoglycan binding-like" evidence="1">
    <location>
        <begin position="17"/>
        <end position="78"/>
    </location>
</feature>
<reference evidence="2 3" key="1">
    <citation type="journal article" date="2013" name="Genome Biol. Evol.">
        <title>Genomes of Stigonematalean cyanobacteria (subsection V) and the evolution of oxygenic photosynthesis from prokaryotes to plastids.</title>
        <authorList>
            <person name="Dagan T."/>
            <person name="Roettger M."/>
            <person name="Stucken K."/>
            <person name="Landan G."/>
            <person name="Koch R."/>
            <person name="Major P."/>
            <person name="Gould S.B."/>
            <person name="Goremykin V.V."/>
            <person name="Rippka R."/>
            <person name="Tandeau de Marsac N."/>
            <person name="Gugger M."/>
            <person name="Lockhart P.J."/>
            <person name="Allen J.F."/>
            <person name="Brune I."/>
            <person name="Maus I."/>
            <person name="Puhler A."/>
            <person name="Martin W.F."/>
        </authorList>
    </citation>
    <scope>NUCLEOTIDE SEQUENCE [LARGE SCALE GENOMIC DNA]</scope>
    <source>
        <strain evidence="2 3">PCC 7110</strain>
    </source>
</reference>
<evidence type="ECO:0000259" key="1">
    <source>
        <dbReference type="Pfam" id="PF01471"/>
    </source>
</evidence>
<evidence type="ECO:0000313" key="2">
    <source>
        <dbReference type="EMBL" id="KYC37591.1"/>
    </source>
</evidence>
<dbReference type="RefSeq" id="WP_017746142.1">
    <property type="nucleotide sequence ID" value="NZ_KQ976354.1"/>
</dbReference>
<dbReference type="STRING" id="128403.WA1_39675"/>
<dbReference type="OrthoDB" id="511527at2"/>